<accession>A0A2U8FNV9</accession>
<feature type="domain" description="AsmA" evidence="2">
    <location>
        <begin position="3"/>
        <end position="474"/>
    </location>
</feature>
<proteinExistence type="predicted"/>
<evidence type="ECO:0000313" key="4">
    <source>
        <dbReference type="Proteomes" id="UP000244892"/>
    </source>
</evidence>
<evidence type="ECO:0000313" key="3">
    <source>
        <dbReference type="EMBL" id="AWI52627.1"/>
    </source>
</evidence>
<keyword evidence="4" id="KW-1185">Reference proteome</keyword>
<dbReference type="EMBL" id="CP029210">
    <property type="protein sequence ID" value="AWI52627.1"/>
    <property type="molecule type" value="Genomic_DNA"/>
</dbReference>
<evidence type="ECO:0000256" key="1">
    <source>
        <dbReference type="SAM" id="MobiDB-lite"/>
    </source>
</evidence>
<sequence length="681" mass="72165">MVAGVLLLLVAAVGALEWLGWPMARAPLAKALSTQLGRPVTLDAPFALRLIGRIRLEVGHVVVPQPAWFKPPSGQTGKPMLDARDLVLSVPYSTVWAAWRGHPMPQWRVSELSASRLEAVLMRDGEGRANWRMSADGRAPQQTTAQSEGVPRVDRLVVREGQLQLDDAVLDLNLKVNATTQEGGRAGAGAAGLAVDGQGRYRKQPFEISLQASGVLPLLSEGRASVAVPVRIRADTGGAALAFEGVSHDVLSLRQLDGRLTLKGRSLAAVGDAVGVTLPTTARFNLDGQLRKDGELWALDVKRLSVGRSELAGRFQFDRRRAVPLLEGELGGRLLALADLAPAIGAPTEPAQRRRAPGEPVLPQREFDVPSLRAMDAKVRIDVREVQLGALFAEPLSPLKGVLTLQGGVLRIDDLLAQAAGGRVSGDVRLDGRQSTLRWHADLDWSGIDLARWLNQPEPPSPVARKGDGKAPVRKASANQGEGLLAAPALRGRLGGRATVDGTGRSTAALLGSLQGQGAMWISEGRISRLLVEAMSLHVAEALGLVVRGDEVLPMHCAAMQFKAREGIVRPDVAVVDTPAATILASGAVSLATERLALRIDSRPRQMSLLSLRTPVDIGGTFADPDVGLHPDPLGWKVLAAAALSAVAPLAALIPLVDPAQPTDGGCREALQHLGVRAPKR</sequence>
<dbReference type="InterPro" id="IPR007844">
    <property type="entry name" value="AsmA"/>
</dbReference>
<protein>
    <recommendedName>
        <fullName evidence="2">AsmA domain-containing protein</fullName>
    </recommendedName>
</protein>
<dbReference type="KEGG" id="aon:DEH84_03740"/>
<dbReference type="GO" id="GO:0090313">
    <property type="term" value="P:regulation of protein targeting to membrane"/>
    <property type="evidence" value="ECO:0007669"/>
    <property type="project" value="TreeGrafter"/>
</dbReference>
<dbReference type="Pfam" id="PF05170">
    <property type="entry name" value="AsmA"/>
    <property type="match status" value="1"/>
</dbReference>
<dbReference type="PANTHER" id="PTHR30441">
    <property type="entry name" value="DUF748 DOMAIN-CONTAINING PROTEIN"/>
    <property type="match status" value="1"/>
</dbReference>
<evidence type="ECO:0000259" key="2">
    <source>
        <dbReference type="Pfam" id="PF05170"/>
    </source>
</evidence>
<dbReference type="GO" id="GO:0005886">
    <property type="term" value="C:plasma membrane"/>
    <property type="evidence" value="ECO:0007669"/>
    <property type="project" value="TreeGrafter"/>
</dbReference>
<gene>
    <name evidence="3" type="ORF">DEH84_03740</name>
</gene>
<feature type="region of interest" description="Disordered" evidence="1">
    <location>
        <begin position="456"/>
        <end position="478"/>
    </location>
</feature>
<dbReference type="Proteomes" id="UP000244892">
    <property type="component" value="Chromosome"/>
</dbReference>
<organism evidence="3 4">
    <name type="scientific">Aquabacterium olei</name>
    <dbReference type="NCBI Taxonomy" id="1296669"/>
    <lineage>
        <taxon>Bacteria</taxon>
        <taxon>Pseudomonadati</taxon>
        <taxon>Pseudomonadota</taxon>
        <taxon>Betaproteobacteria</taxon>
        <taxon>Burkholderiales</taxon>
        <taxon>Aquabacterium</taxon>
    </lineage>
</organism>
<name>A0A2U8FNV9_9BURK</name>
<dbReference type="PANTHER" id="PTHR30441:SF9">
    <property type="entry name" value="ASMA FAMILY PROTEIN YHJG"/>
    <property type="match status" value="1"/>
</dbReference>
<dbReference type="InterPro" id="IPR052894">
    <property type="entry name" value="AsmA-related"/>
</dbReference>
<dbReference type="AlphaFoldDB" id="A0A2U8FNV9"/>
<reference evidence="3 4" key="1">
    <citation type="submission" date="2018-05" db="EMBL/GenBank/DDBJ databases">
        <title>complete genome sequence of Aquabacterium olei NBRC 110486.</title>
        <authorList>
            <person name="Tang B."/>
            <person name="Chang J."/>
            <person name="Zhang L."/>
            <person name="Yang H."/>
        </authorList>
    </citation>
    <scope>NUCLEOTIDE SEQUENCE [LARGE SCALE GENOMIC DNA]</scope>
    <source>
        <strain evidence="3 4">NBRC 110486</strain>
    </source>
</reference>